<organism evidence="1 2">
    <name type="scientific">Brachionus plicatilis</name>
    <name type="common">Marine rotifer</name>
    <name type="synonym">Brachionus muelleri</name>
    <dbReference type="NCBI Taxonomy" id="10195"/>
    <lineage>
        <taxon>Eukaryota</taxon>
        <taxon>Metazoa</taxon>
        <taxon>Spiralia</taxon>
        <taxon>Gnathifera</taxon>
        <taxon>Rotifera</taxon>
        <taxon>Eurotatoria</taxon>
        <taxon>Monogononta</taxon>
        <taxon>Pseudotrocha</taxon>
        <taxon>Ploima</taxon>
        <taxon>Brachionidae</taxon>
        <taxon>Brachionus</taxon>
    </lineage>
</organism>
<reference evidence="1 2" key="1">
    <citation type="journal article" date="2018" name="Sci. Rep.">
        <title>Genomic signatures of local adaptation to the degree of environmental predictability in rotifers.</title>
        <authorList>
            <person name="Franch-Gras L."/>
            <person name="Hahn C."/>
            <person name="Garcia-Roger E.M."/>
            <person name="Carmona M.J."/>
            <person name="Serra M."/>
            <person name="Gomez A."/>
        </authorList>
    </citation>
    <scope>NUCLEOTIDE SEQUENCE [LARGE SCALE GENOMIC DNA]</scope>
    <source>
        <strain evidence="1">HYR1</strain>
    </source>
</reference>
<dbReference type="AlphaFoldDB" id="A0A3M7RL28"/>
<proteinExistence type="predicted"/>
<protein>
    <submittedName>
        <fullName evidence="1">Uncharacterized protein</fullName>
    </submittedName>
</protein>
<evidence type="ECO:0000313" key="2">
    <source>
        <dbReference type="Proteomes" id="UP000276133"/>
    </source>
</evidence>
<accession>A0A3M7RL28</accession>
<keyword evidence="2" id="KW-1185">Reference proteome</keyword>
<evidence type="ECO:0000313" key="1">
    <source>
        <dbReference type="EMBL" id="RNA24266.1"/>
    </source>
</evidence>
<sequence>MSSARCRSFGKDQRIREMIKRRYFKKLFLCKKPPEYYSSQEETDVETEKTVHKSQEKTRKSPIRKIDGLKVHIYLFLWQNKFIRRQPIFIGAKFDDVVGFTIVSSSLLCATKIDVDEDSVSLIFSL</sequence>
<comment type="caution">
    <text evidence="1">The sequence shown here is derived from an EMBL/GenBank/DDBJ whole genome shotgun (WGS) entry which is preliminary data.</text>
</comment>
<name>A0A3M7RL28_BRAPC</name>
<gene>
    <name evidence="1" type="ORF">BpHYR1_001785</name>
</gene>
<dbReference type="Proteomes" id="UP000276133">
    <property type="component" value="Unassembled WGS sequence"/>
</dbReference>
<dbReference type="EMBL" id="REGN01003150">
    <property type="protein sequence ID" value="RNA24266.1"/>
    <property type="molecule type" value="Genomic_DNA"/>
</dbReference>